<keyword evidence="8" id="KW-1185">Reference proteome</keyword>
<gene>
    <name evidence="7" type="ORF">NCTC13093_01193</name>
</gene>
<accession>A0A2X0V9J8</accession>
<dbReference type="AlphaFoldDB" id="A0A2X0V9J8"/>
<dbReference type="GO" id="GO:0016020">
    <property type="term" value="C:membrane"/>
    <property type="evidence" value="ECO:0007669"/>
    <property type="project" value="UniProtKB-SubCell"/>
</dbReference>
<evidence type="ECO:0000256" key="5">
    <source>
        <dbReference type="SAM" id="Phobius"/>
    </source>
</evidence>
<dbReference type="InterPro" id="IPR014150">
    <property type="entry name" value="Conjugal_tfr_TrbL"/>
</dbReference>
<feature type="chain" id="PRO_5015968327" evidence="6">
    <location>
        <begin position="22"/>
        <end position="310"/>
    </location>
</feature>
<evidence type="ECO:0000313" key="7">
    <source>
        <dbReference type="EMBL" id="SPT69806.1"/>
    </source>
</evidence>
<sequence>MKLYLYTALAALLLALPSVNAQPIDSMHVQQSIDIILKHTASIRTDITAFAMKTFYYLCGISFVLTGIKLIFKDSDLRVFFHILVKYMLIIGFFKYIIENGPEIGAAIIDSLSAIGASRTSHASPYTMLEMCLNAYSSLSNIDFDIYNIADVFVIKTTAIAFLILNFLIVVRYIVSYVSAYMLCVLGIACLGTAALSATRDIAINYIKSIFASGLELFTIAFLCTVHKDIIKDTISLLKEDGALDNIRSHMFLIFLSLLMYALSKTLPSMLSSLVFMTGQSQSMPGAASARFGINFGSNFITRALTLVRK</sequence>
<evidence type="ECO:0000313" key="8">
    <source>
        <dbReference type="Proteomes" id="UP000250086"/>
    </source>
</evidence>
<dbReference type="RefSeq" id="WP_113743945.1">
    <property type="nucleotide sequence ID" value="NZ_UAPV01000001.1"/>
</dbReference>
<evidence type="ECO:0000256" key="2">
    <source>
        <dbReference type="ARBA" id="ARBA00022692"/>
    </source>
</evidence>
<feature type="signal peptide" evidence="6">
    <location>
        <begin position="1"/>
        <end position="21"/>
    </location>
</feature>
<keyword evidence="6" id="KW-0732">Signal</keyword>
<dbReference type="NCBIfam" id="TIGR02783">
    <property type="entry name" value="TrbL_P"/>
    <property type="match status" value="1"/>
</dbReference>
<keyword evidence="4 5" id="KW-0472">Membrane</keyword>
<keyword evidence="3 5" id="KW-1133">Transmembrane helix</keyword>
<protein>
    <submittedName>
        <fullName evidence="7">Conjugal transfer protein TrbL</fullName>
    </submittedName>
</protein>
<evidence type="ECO:0000256" key="4">
    <source>
        <dbReference type="ARBA" id="ARBA00023136"/>
    </source>
</evidence>
<dbReference type="GO" id="GO:0030255">
    <property type="term" value="P:protein secretion by the type IV secretion system"/>
    <property type="evidence" value="ECO:0007669"/>
    <property type="project" value="InterPro"/>
</dbReference>
<evidence type="ECO:0000256" key="3">
    <source>
        <dbReference type="ARBA" id="ARBA00022989"/>
    </source>
</evidence>
<feature type="transmembrane region" description="Helical" evidence="5">
    <location>
        <begin position="54"/>
        <end position="72"/>
    </location>
</feature>
<feature type="transmembrane region" description="Helical" evidence="5">
    <location>
        <begin position="204"/>
        <end position="226"/>
    </location>
</feature>
<keyword evidence="2 5" id="KW-0812">Transmembrane</keyword>
<feature type="transmembrane region" description="Helical" evidence="5">
    <location>
        <begin position="247"/>
        <end position="264"/>
    </location>
</feature>
<name>A0A2X0V9J8_9GAMM</name>
<feature type="transmembrane region" description="Helical" evidence="5">
    <location>
        <begin position="178"/>
        <end position="198"/>
    </location>
</feature>
<evidence type="ECO:0000256" key="6">
    <source>
        <dbReference type="SAM" id="SignalP"/>
    </source>
</evidence>
<dbReference type="Proteomes" id="UP000250086">
    <property type="component" value="Unassembled WGS sequence"/>
</dbReference>
<feature type="transmembrane region" description="Helical" evidence="5">
    <location>
        <begin position="146"/>
        <end position="171"/>
    </location>
</feature>
<reference evidence="7 8" key="1">
    <citation type="submission" date="2018-06" db="EMBL/GenBank/DDBJ databases">
        <authorList>
            <consortium name="Pathogen Informatics"/>
            <person name="Doyle S."/>
        </authorList>
    </citation>
    <scope>NUCLEOTIDE SEQUENCE [LARGE SCALE GENOMIC DNA]</scope>
    <source>
        <strain evidence="7 8">NCTC13093</strain>
    </source>
</reference>
<dbReference type="InterPro" id="IPR007688">
    <property type="entry name" value="Conjugal_tfr_TrbL/VirB6"/>
</dbReference>
<feature type="transmembrane region" description="Helical" evidence="5">
    <location>
        <begin position="79"/>
        <end position="98"/>
    </location>
</feature>
<dbReference type="Pfam" id="PF04610">
    <property type="entry name" value="TrbL"/>
    <property type="match status" value="1"/>
</dbReference>
<organism evidence="7 8">
    <name type="scientific">Anaerobiospirillum thomasii</name>
    <dbReference type="NCBI Taxonomy" id="179995"/>
    <lineage>
        <taxon>Bacteria</taxon>
        <taxon>Pseudomonadati</taxon>
        <taxon>Pseudomonadota</taxon>
        <taxon>Gammaproteobacteria</taxon>
        <taxon>Aeromonadales</taxon>
        <taxon>Succinivibrionaceae</taxon>
        <taxon>Anaerobiospirillum</taxon>
    </lineage>
</organism>
<evidence type="ECO:0000256" key="1">
    <source>
        <dbReference type="ARBA" id="ARBA00004141"/>
    </source>
</evidence>
<proteinExistence type="predicted"/>
<dbReference type="EMBL" id="UAPV01000001">
    <property type="protein sequence ID" value="SPT69806.1"/>
    <property type="molecule type" value="Genomic_DNA"/>
</dbReference>
<comment type="subcellular location">
    <subcellularLocation>
        <location evidence="1">Membrane</location>
        <topology evidence="1">Multi-pass membrane protein</topology>
    </subcellularLocation>
</comment>